<name>A0A5N5T6C5_9CRUS</name>
<dbReference type="EMBL" id="SEYY01008394">
    <property type="protein sequence ID" value="KAB7502161.1"/>
    <property type="molecule type" value="Genomic_DNA"/>
</dbReference>
<feature type="compositionally biased region" description="Acidic residues" evidence="1">
    <location>
        <begin position="74"/>
        <end position="84"/>
    </location>
</feature>
<dbReference type="Pfam" id="PF13843">
    <property type="entry name" value="DDE_Tnp_1_7"/>
    <property type="match status" value="2"/>
</dbReference>
<dbReference type="InterPro" id="IPR029526">
    <property type="entry name" value="PGBD"/>
</dbReference>
<reference evidence="3 4" key="1">
    <citation type="journal article" date="2019" name="PLoS Biol.">
        <title>Sex chromosomes control vertical transmission of feminizing Wolbachia symbionts in an isopod.</title>
        <authorList>
            <person name="Becking T."/>
            <person name="Chebbi M.A."/>
            <person name="Giraud I."/>
            <person name="Moumen B."/>
            <person name="Laverre T."/>
            <person name="Caubet Y."/>
            <person name="Peccoud J."/>
            <person name="Gilbert C."/>
            <person name="Cordaux R."/>
        </authorList>
    </citation>
    <scope>NUCLEOTIDE SEQUENCE [LARGE SCALE GENOMIC DNA]</scope>
    <source>
        <strain evidence="3">ANa2</strain>
        <tissue evidence="3">Whole body excluding digestive tract and cuticle</tissue>
    </source>
</reference>
<protein>
    <recommendedName>
        <fullName evidence="2">PiggyBac transposable element-derived protein domain-containing protein</fullName>
    </recommendedName>
</protein>
<accession>A0A5N5T6C5</accession>
<feature type="region of interest" description="Disordered" evidence="1">
    <location>
        <begin position="58"/>
        <end position="84"/>
    </location>
</feature>
<dbReference type="PANTHER" id="PTHR46599">
    <property type="entry name" value="PIGGYBAC TRANSPOSABLE ELEMENT-DERIVED PROTEIN 4"/>
    <property type="match status" value="1"/>
</dbReference>
<evidence type="ECO:0000313" key="3">
    <source>
        <dbReference type="EMBL" id="KAB7502161.1"/>
    </source>
</evidence>
<dbReference type="OrthoDB" id="6381864at2759"/>
<feature type="domain" description="PiggyBac transposable element-derived protein" evidence="2">
    <location>
        <begin position="197"/>
        <end position="258"/>
    </location>
</feature>
<dbReference type="Proteomes" id="UP000326759">
    <property type="component" value="Unassembled WGS sequence"/>
</dbReference>
<evidence type="ECO:0000259" key="2">
    <source>
        <dbReference type="Pfam" id="PF13843"/>
    </source>
</evidence>
<evidence type="ECO:0000256" key="1">
    <source>
        <dbReference type="SAM" id="MobiDB-lite"/>
    </source>
</evidence>
<sequence length="345" mass="39259">MSCNEYVCVNIKEEPANSDDQLNLKSVVNEGHDINGKEDSAEYIYHDIFVKDENMELESNDEDDEMDWMLSSGESDESSCDELDFESNSSENFVYTDESESDLSSNISSCKSDVSENLVSSDETRYDSSFEKATSTDSDESFEDDTDIDEVSQICTDTQNPMSKWVPVSIHSRIFPVSGKEVLCSHIPFSKDGKVWPIDIYKHFLTDEIINLIVVETNRYAATQVSKSNDEEDSGLCKWTTTNYEEMKKFLGSSLVIGETMIPFKNLVPRKHHKFGCKIYKLCTLEGYTLNFEILCQRGEREEMMSHPDSLVMNLMSNYLDKGVTLFTDFTSVTLAESLLSRRTL</sequence>
<dbReference type="AlphaFoldDB" id="A0A5N5T6C5"/>
<feature type="compositionally biased region" description="Acidic residues" evidence="1">
    <location>
        <begin position="137"/>
        <end position="146"/>
    </location>
</feature>
<feature type="region of interest" description="Disordered" evidence="1">
    <location>
        <begin position="125"/>
        <end position="146"/>
    </location>
</feature>
<dbReference type="PANTHER" id="PTHR46599:SF3">
    <property type="entry name" value="PIGGYBAC TRANSPOSABLE ELEMENT-DERIVED PROTEIN 4"/>
    <property type="match status" value="1"/>
</dbReference>
<organism evidence="3 4">
    <name type="scientific">Armadillidium nasatum</name>
    <dbReference type="NCBI Taxonomy" id="96803"/>
    <lineage>
        <taxon>Eukaryota</taxon>
        <taxon>Metazoa</taxon>
        <taxon>Ecdysozoa</taxon>
        <taxon>Arthropoda</taxon>
        <taxon>Crustacea</taxon>
        <taxon>Multicrustacea</taxon>
        <taxon>Malacostraca</taxon>
        <taxon>Eumalacostraca</taxon>
        <taxon>Peracarida</taxon>
        <taxon>Isopoda</taxon>
        <taxon>Oniscidea</taxon>
        <taxon>Crinocheta</taxon>
        <taxon>Armadillidiidae</taxon>
        <taxon>Armadillidium</taxon>
    </lineage>
</organism>
<comment type="caution">
    <text evidence="3">The sequence shown here is derived from an EMBL/GenBank/DDBJ whole genome shotgun (WGS) entry which is preliminary data.</text>
</comment>
<proteinExistence type="predicted"/>
<feature type="domain" description="PiggyBac transposable element-derived protein" evidence="2">
    <location>
        <begin position="262"/>
        <end position="344"/>
    </location>
</feature>
<keyword evidence="4" id="KW-1185">Reference proteome</keyword>
<feature type="compositionally biased region" description="Acidic residues" evidence="1">
    <location>
        <begin position="58"/>
        <end position="67"/>
    </location>
</feature>
<evidence type="ECO:0000313" key="4">
    <source>
        <dbReference type="Proteomes" id="UP000326759"/>
    </source>
</evidence>
<gene>
    <name evidence="3" type="ORF">Anas_12339</name>
</gene>